<evidence type="ECO:0000313" key="1">
    <source>
        <dbReference type="EMBL" id="KAK4433455.1"/>
    </source>
</evidence>
<comment type="caution">
    <text evidence="1">The sequence shown here is derived from an EMBL/GenBank/DDBJ whole genome shotgun (WGS) entry which is preliminary data.</text>
</comment>
<protein>
    <submittedName>
        <fullName evidence="1">Uncharacterized protein</fullName>
    </submittedName>
</protein>
<dbReference type="AlphaFoldDB" id="A0AAE1YN22"/>
<reference evidence="1" key="1">
    <citation type="submission" date="2020-06" db="EMBL/GenBank/DDBJ databases">
        <authorList>
            <person name="Li T."/>
            <person name="Hu X."/>
            <person name="Zhang T."/>
            <person name="Song X."/>
            <person name="Zhang H."/>
            <person name="Dai N."/>
            <person name="Sheng W."/>
            <person name="Hou X."/>
            <person name="Wei L."/>
        </authorList>
    </citation>
    <scope>NUCLEOTIDE SEQUENCE</scope>
    <source>
        <strain evidence="1">3651</strain>
        <tissue evidence="1">Leaf</tissue>
    </source>
</reference>
<accession>A0AAE1YN22</accession>
<proteinExistence type="predicted"/>
<sequence>MSASRISAVFVVSLAIYQSFVRISSKTASRTWDPKRLSGRGSEQFRRFQYGPEFRPVHRCLAGERIGRSHSLFRRREVQTFLITSLISPHHPHPELTTLPSLNRPSMLLLPLLHFPSPSTLANPPLIVSHPPPAPENTPPTTPPSYLPACLHPIHLSTEPPIPNQVPTETL</sequence>
<name>A0AAE1YN22_9LAMI</name>
<dbReference type="Proteomes" id="UP001293254">
    <property type="component" value="Unassembled WGS sequence"/>
</dbReference>
<gene>
    <name evidence="1" type="ORF">Salat_1107800</name>
</gene>
<reference evidence="1" key="2">
    <citation type="journal article" date="2024" name="Plant">
        <title>Genomic evolution and insights into agronomic trait innovations of Sesamum species.</title>
        <authorList>
            <person name="Miao H."/>
            <person name="Wang L."/>
            <person name="Qu L."/>
            <person name="Liu H."/>
            <person name="Sun Y."/>
            <person name="Le M."/>
            <person name="Wang Q."/>
            <person name="Wei S."/>
            <person name="Zheng Y."/>
            <person name="Lin W."/>
            <person name="Duan Y."/>
            <person name="Cao H."/>
            <person name="Xiong S."/>
            <person name="Wang X."/>
            <person name="Wei L."/>
            <person name="Li C."/>
            <person name="Ma Q."/>
            <person name="Ju M."/>
            <person name="Zhao R."/>
            <person name="Li G."/>
            <person name="Mu C."/>
            <person name="Tian Q."/>
            <person name="Mei H."/>
            <person name="Zhang T."/>
            <person name="Gao T."/>
            <person name="Zhang H."/>
        </authorList>
    </citation>
    <scope>NUCLEOTIDE SEQUENCE</scope>
    <source>
        <strain evidence="1">3651</strain>
    </source>
</reference>
<dbReference type="EMBL" id="JACGWO010000003">
    <property type="protein sequence ID" value="KAK4433455.1"/>
    <property type="molecule type" value="Genomic_DNA"/>
</dbReference>
<keyword evidence="2" id="KW-1185">Reference proteome</keyword>
<organism evidence="1 2">
    <name type="scientific">Sesamum alatum</name>
    <dbReference type="NCBI Taxonomy" id="300844"/>
    <lineage>
        <taxon>Eukaryota</taxon>
        <taxon>Viridiplantae</taxon>
        <taxon>Streptophyta</taxon>
        <taxon>Embryophyta</taxon>
        <taxon>Tracheophyta</taxon>
        <taxon>Spermatophyta</taxon>
        <taxon>Magnoliopsida</taxon>
        <taxon>eudicotyledons</taxon>
        <taxon>Gunneridae</taxon>
        <taxon>Pentapetalae</taxon>
        <taxon>asterids</taxon>
        <taxon>lamiids</taxon>
        <taxon>Lamiales</taxon>
        <taxon>Pedaliaceae</taxon>
        <taxon>Sesamum</taxon>
    </lineage>
</organism>
<evidence type="ECO:0000313" key="2">
    <source>
        <dbReference type="Proteomes" id="UP001293254"/>
    </source>
</evidence>